<evidence type="ECO:0000256" key="5">
    <source>
        <dbReference type="ARBA" id="ARBA00022801"/>
    </source>
</evidence>
<evidence type="ECO:0000256" key="6">
    <source>
        <dbReference type="ARBA" id="ARBA00022832"/>
    </source>
</evidence>
<accession>A0A4Y7T7F6</accession>
<dbReference type="GO" id="GO:0052689">
    <property type="term" value="F:carboxylic ester hydrolase activity"/>
    <property type="evidence" value="ECO:0007669"/>
    <property type="project" value="UniProtKB-KW"/>
</dbReference>
<keyword evidence="5" id="KW-0378">Hydrolase</keyword>
<dbReference type="OrthoDB" id="2418081at2759"/>
<dbReference type="Pfam" id="PF02230">
    <property type="entry name" value="Abhydrolase_2"/>
    <property type="match status" value="1"/>
</dbReference>
<protein>
    <recommendedName>
        <fullName evidence="3">Acyl-protein thioesterase 1</fullName>
        <ecNumber evidence="2">3.1.2.22</ecNumber>
    </recommendedName>
    <alternativeName>
        <fullName evidence="8">Palmitoyl-protein hydrolase</fullName>
    </alternativeName>
</protein>
<evidence type="ECO:0000259" key="10">
    <source>
        <dbReference type="Pfam" id="PF02230"/>
    </source>
</evidence>
<dbReference type="GO" id="GO:0005737">
    <property type="term" value="C:cytoplasm"/>
    <property type="evidence" value="ECO:0007669"/>
    <property type="project" value="TreeGrafter"/>
</dbReference>
<evidence type="ECO:0000256" key="9">
    <source>
        <dbReference type="ARBA" id="ARBA00047337"/>
    </source>
</evidence>
<evidence type="ECO:0000256" key="8">
    <source>
        <dbReference type="ARBA" id="ARBA00031195"/>
    </source>
</evidence>
<keyword evidence="6" id="KW-0443">Lipid metabolism</keyword>
<comment type="caution">
    <text evidence="11">The sequence shown here is derived from an EMBL/GenBank/DDBJ whole genome shotgun (WGS) entry which is preliminary data.</text>
</comment>
<evidence type="ECO:0000256" key="7">
    <source>
        <dbReference type="ARBA" id="ARBA00029392"/>
    </source>
</evidence>
<evidence type="ECO:0000313" key="12">
    <source>
        <dbReference type="Proteomes" id="UP000298030"/>
    </source>
</evidence>
<comment type="similarity">
    <text evidence="1">Belongs to the AB hydrolase superfamily. AB hydrolase 2 family.</text>
</comment>
<evidence type="ECO:0000256" key="2">
    <source>
        <dbReference type="ARBA" id="ARBA00012423"/>
    </source>
</evidence>
<dbReference type="GO" id="GO:0008474">
    <property type="term" value="F:palmitoyl-(protein) hydrolase activity"/>
    <property type="evidence" value="ECO:0007669"/>
    <property type="project" value="UniProtKB-EC"/>
</dbReference>
<feature type="domain" description="Phospholipase/carboxylesterase/thioesterase" evidence="10">
    <location>
        <begin position="15"/>
        <end position="225"/>
    </location>
</feature>
<evidence type="ECO:0000256" key="1">
    <source>
        <dbReference type="ARBA" id="ARBA00006499"/>
    </source>
</evidence>
<comment type="catalytic activity">
    <reaction evidence="9">
        <text>S-hexadecanoyl-L-cysteinyl-[protein] + H2O = L-cysteinyl-[protein] + hexadecanoate + H(+)</text>
        <dbReference type="Rhea" id="RHEA:19233"/>
        <dbReference type="Rhea" id="RHEA-COMP:10131"/>
        <dbReference type="Rhea" id="RHEA-COMP:11032"/>
        <dbReference type="ChEBI" id="CHEBI:7896"/>
        <dbReference type="ChEBI" id="CHEBI:15377"/>
        <dbReference type="ChEBI" id="CHEBI:15378"/>
        <dbReference type="ChEBI" id="CHEBI:29950"/>
        <dbReference type="ChEBI" id="CHEBI:74151"/>
        <dbReference type="EC" id="3.1.2.22"/>
    </reaction>
</comment>
<keyword evidence="6" id="KW-0276">Fatty acid metabolism</keyword>
<organism evidence="11 12">
    <name type="scientific">Coprinellus micaceus</name>
    <name type="common">Glistening ink-cap mushroom</name>
    <name type="synonym">Coprinus micaceus</name>
    <dbReference type="NCBI Taxonomy" id="71717"/>
    <lineage>
        <taxon>Eukaryota</taxon>
        <taxon>Fungi</taxon>
        <taxon>Dikarya</taxon>
        <taxon>Basidiomycota</taxon>
        <taxon>Agaricomycotina</taxon>
        <taxon>Agaricomycetes</taxon>
        <taxon>Agaricomycetidae</taxon>
        <taxon>Agaricales</taxon>
        <taxon>Agaricineae</taxon>
        <taxon>Psathyrellaceae</taxon>
        <taxon>Coprinellus</taxon>
    </lineage>
</organism>
<evidence type="ECO:0000256" key="3">
    <source>
        <dbReference type="ARBA" id="ARBA00014923"/>
    </source>
</evidence>
<keyword evidence="12" id="KW-1185">Reference proteome</keyword>
<evidence type="ECO:0000256" key="4">
    <source>
        <dbReference type="ARBA" id="ARBA00022487"/>
    </source>
</evidence>
<dbReference type="EC" id="3.1.2.22" evidence="2"/>
<reference evidence="11 12" key="1">
    <citation type="journal article" date="2019" name="Nat. Ecol. Evol.">
        <title>Megaphylogeny resolves global patterns of mushroom evolution.</title>
        <authorList>
            <person name="Varga T."/>
            <person name="Krizsan K."/>
            <person name="Foldi C."/>
            <person name="Dima B."/>
            <person name="Sanchez-Garcia M."/>
            <person name="Sanchez-Ramirez S."/>
            <person name="Szollosi G.J."/>
            <person name="Szarkandi J.G."/>
            <person name="Papp V."/>
            <person name="Albert L."/>
            <person name="Andreopoulos W."/>
            <person name="Angelini C."/>
            <person name="Antonin V."/>
            <person name="Barry K.W."/>
            <person name="Bougher N.L."/>
            <person name="Buchanan P."/>
            <person name="Buyck B."/>
            <person name="Bense V."/>
            <person name="Catcheside P."/>
            <person name="Chovatia M."/>
            <person name="Cooper J."/>
            <person name="Damon W."/>
            <person name="Desjardin D."/>
            <person name="Finy P."/>
            <person name="Geml J."/>
            <person name="Haridas S."/>
            <person name="Hughes K."/>
            <person name="Justo A."/>
            <person name="Karasinski D."/>
            <person name="Kautmanova I."/>
            <person name="Kiss B."/>
            <person name="Kocsube S."/>
            <person name="Kotiranta H."/>
            <person name="LaButti K.M."/>
            <person name="Lechner B.E."/>
            <person name="Liimatainen K."/>
            <person name="Lipzen A."/>
            <person name="Lukacs Z."/>
            <person name="Mihaltcheva S."/>
            <person name="Morgado L.N."/>
            <person name="Niskanen T."/>
            <person name="Noordeloos M.E."/>
            <person name="Ohm R.A."/>
            <person name="Ortiz-Santana B."/>
            <person name="Ovrebo C."/>
            <person name="Racz N."/>
            <person name="Riley R."/>
            <person name="Savchenko A."/>
            <person name="Shiryaev A."/>
            <person name="Soop K."/>
            <person name="Spirin V."/>
            <person name="Szebenyi C."/>
            <person name="Tomsovsky M."/>
            <person name="Tulloss R.E."/>
            <person name="Uehling J."/>
            <person name="Grigoriev I.V."/>
            <person name="Vagvolgyi C."/>
            <person name="Papp T."/>
            <person name="Martin F.M."/>
            <person name="Miettinen O."/>
            <person name="Hibbett D.S."/>
            <person name="Nagy L.G."/>
        </authorList>
    </citation>
    <scope>NUCLEOTIDE SEQUENCE [LARGE SCALE GENOMIC DNA]</scope>
    <source>
        <strain evidence="11 12">FP101781</strain>
    </source>
</reference>
<proteinExistence type="inferred from homology"/>
<dbReference type="InterPro" id="IPR003140">
    <property type="entry name" value="PLipase/COase/thioEstase"/>
</dbReference>
<dbReference type="AlphaFoldDB" id="A0A4Y7T7F6"/>
<comment type="function">
    <text evidence="7">Hydrolyzes fatty acids from S-acylated cysteine residues in proteins with a strong preference for palmitoylated G-alpha proteins over other acyl substrates. Mediates the deacylation of G-alpha proteins such as GPA1 in vivo, but has weak or no activity toward palmitoylated Ras proteins. Has weak lysophospholipase activity in vitro; however such activity may not exist in vivo.</text>
</comment>
<dbReference type="GO" id="GO:0006631">
    <property type="term" value="P:fatty acid metabolic process"/>
    <property type="evidence" value="ECO:0007669"/>
    <property type="project" value="UniProtKB-KW"/>
</dbReference>
<evidence type="ECO:0000313" key="11">
    <source>
        <dbReference type="EMBL" id="TEB30116.1"/>
    </source>
</evidence>
<keyword evidence="4" id="KW-0719">Serine esterase</keyword>
<dbReference type="Gene3D" id="3.40.50.1820">
    <property type="entry name" value="alpha/beta hydrolase"/>
    <property type="match status" value="1"/>
</dbReference>
<dbReference type="InterPro" id="IPR050565">
    <property type="entry name" value="LYPA1-2/EST-like"/>
</dbReference>
<dbReference type="EMBL" id="QPFP01000024">
    <property type="protein sequence ID" value="TEB30116.1"/>
    <property type="molecule type" value="Genomic_DNA"/>
</dbReference>
<sequence>MASIALQALQRITIPAISRHTATVILVHGLGDTGEGLQPLAEMFRQDPALHHVKWVLPHSPEQAVTANMGIVMPSWFDIYSFGFNTNEDERGMLESARQINALVTEEVDAGIDPSRIILGGFSQGGTMSLLTGLTVGWLPLRNKFKAMASDHAKSTPIFWGHGSEDPLVKAEFSKESKEFVIGQLGVPVSTDAAVAKGLDYRMYNGLGHGTRPQELGDLQAWLTKAIPASD</sequence>
<dbReference type="PANTHER" id="PTHR10655:SF17">
    <property type="entry name" value="LYSOPHOSPHOLIPASE-LIKE PROTEIN 1"/>
    <property type="match status" value="1"/>
</dbReference>
<dbReference type="InterPro" id="IPR029058">
    <property type="entry name" value="AB_hydrolase_fold"/>
</dbReference>
<dbReference type="PANTHER" id="PTHR10655">
    <property type="entry name" value="LYSOPHOSPHOLIPASE-RELATED"/>
    <property type="match status" value="1"/>
</dbReference>
<dbReference type="SUPFAM" id="SSF53474">
    <property type="entry name" value="alpha/beta-Hydrolases"/>
    <property type="match status" value="1"/>
</dbReference>
<dbReference type="Proteomes" id="UP000298030">
    <property type="component" value="Unassembled WGS sequence"/>
</dbReference>
<dbReference type="STRING" id="71717.A0A4Y7T7F6"/>
<gene>
    <name evidence="11" type="ORF">FA13DRAFT_1764610</name>
</gene>
<name>A0A4Y7T7F6_COPMI</name>